<feature type="transmembrane region" description="Helical" evidence="1">
    <location>
        <begin position="12"/>
        <end position="28"/>
    </location>
</feature>
<accession>A0A0D6DUY4</accession>
<dbReference type="EMBL" id="LN774769">
    <property type="protein sequence ID" value="CEN27588.1"/>
    <property type="molecule type" value="Genomic_DNA"/>
</dbReference>
<feature type="transmembrane region" description="Helical" evidence="1">
    <location>
        <begin position="34"/>
        <end position="50"/>
    </location>
</feature>
<proteinExistence type="predicted"/>
<dbReference type="KEGG" id="lpk:LACPI_0388"/>
<dbReference type="HOGENOM" id="CLU_205796_0_0_9"/>
<keyword evidence="1" id="KW-0812">Transmembrane</keyword>
<gene>
    <name evidence="2" type="ORF">LACPI_0388</name>
</gene>
<organism evidence="2 3">
    <name type="scientific">Pseudolactococcus piscium MKFS47</name>
    <dbReference type="NCBI Taxonomy" id="297352"/>
    <lineage>
        <taxon>Bacteria</taxon>
        <taxon>Bacillati</taxon>
        <taxon>Bacillota</taxon>
        <taxon>Bacilli</taxon>
        <taxon>Lactobacillales</taxon>
        <taxon>Streptococcaceae</taxon>
        <taxon>Pseudolactococcus</taxon>
    </lineage>
</organism>
<dbReference type="Proteomes" id="UP000033166">
    <property type="component" value="Chromosome I"/>
</dbReference>
<dbReference type="AlphaFoldDB" id="A0A0D6DUY4"/>
<evidence type="ECO:0000256" key="1">
    <source>
        <dbReference type="SAM" id="Phobius"/>
    </source>
</evidence>
<keyword evidence="1" id="KW-0472">Membrane</keyword>
<sequence length="59" mass="6716">MFNMNVLFGPKDAVLGTCFLIILGLTIFGKWTWWEFVITSLVVGLAYFAGTMKQVKRLE</sequence>
<reference evidence="3" key="1">
    <citation type="submission" date="2015-01" db="EMBL/GenBank/DDBJ databases">
        <authorList>
            <person name="Andreevskaya M."/>
        </authorList>
    </citation>
    <scope>NUCLEOTIDE SEQUENCE [LARGE SCALE GENOMIC DNA]</scope>
    <source>
        <strain evidence="3">MKFS47</strain>
    </source>
</reference>
<keyword evidence="1" id="KW-1133">Transmembrane helix</keyword>
<evidence type="ECO:0000313" key="3">
    <source>
        <dbReference type="Proteomes" id="UP000033166"/>
    </source>
</evidence>
<dbReference type="RefSeq" id="WP_047914848.1">
    <property type="nucleotide sequence ID" value="NZ_LN774769.1"/>
</dbReference>
<evidence type="ECO:0000313" key="2">
    <source>
        <dbReference type="EMBL" id="CEN27588.1"/>
    </source>
</evidence>
<protein>
    <submittedName>
        <fullName evidence="2">Uncharacterized protein</fullName>
    </submittedName>
</protein>
<dbReference type="STRING" id="1364.LP2241_20006"/>
<name>A0A0D6DUY4_9LACT</name>